<sequence length="279" mass="31200">MCTETVSGLDTYVTLESEGEDDVGSGWDSEDLTGEGEPYFGVDEDGPPKPELLFEDELIKAVGGVGTISSGTVPTGPLRDMGKTGWAPLTKQTSYEYLQQPYEPRPPQSMMTYYPSLYSGEYGPTAGALEAAVTPSGAFFYFIQPTLLQDIAGASNDYFKEKLNERVEGVYKKQVEREKKHPGFKRKNRDKIREELHKTQDINGRELCIFISLLVARTISPNKEKLENHWKTTDEGAIIWGCFGQFMVLDSCIYLETCISATWRSTCASRSSLETQVRH</sequence>
<accession>A0A8T1ETQ7</accession>
<organism evidence="1 3">
    <name type="scientific">Phytophthora cactorum</name>
    <dbReference type="NCBI Taxonomy" id="29920"/>
    <lineage>
        <taxon>Eukaryota</taxon>
        <taxon>Sar</taxon>
        <taxon>Stramenopiles</taxon>
        <taxon>Oomycota</taxon>
        <taxon>Peronosporomycetes</taxon>
        <taxon>Peronosporales</taxon>
        <taxon>Peronosporaceae</taxon>
        <taxon>Phytophthora</taxon>
    </lineage>
</organism>
<comment type="caution">
    <text evidence="1">The sequence shown here is derived from an EMBL/GenBank/DDBJ whole genome shotgun (WGS) entry which is preliminary data.</text>
</comment>
<proteinExistence type="predicted"/>
<name>A0A8T1ETQ7_9STRA</name>
<evidence type="ECO:0000313" key="2">
    <source>
        <dbReference type="EMBL" id="KAG3203097.1"/>
    </source>
</evidence>
<dbReference type="EMBL" id="RCML01002220">
    <property type="protein sequence ID" value="KAG2958558.1"/>
    <property type="molecule type" value="Genomic_DNA"/>
</dbReference>
<dbReference type="AlphaFoldDB" id="A0A8T1ETQ7"/>
<dbReference type="Proteomes" id="UP000760860">
    <property type="component" value="Unassembled WGS sequence"/>
</dbReference>
<protein>
    <recommendedName>
        <fullName evidence="4">PiggyBac transposable element-derived protein domain-containing protein</fullName>
    </recommendedName>
</protein>
<dbReference type="PANTHER" id="PTHR37069">
    <property type="entry name" value="DDE_TNP_1_7 DOMAIN-CONTAINING PROTEIN"/>
    <property type="match status" value="1"/>
</dbReference>
<evidence type="ECO:0008006" key="4">
    <source>
        <dbReference type="Google" id="ProtNLM"/>
    </source>
</evidence>
<dbReference type="VEuPathDB" id="FungiDB:PC110_g22134"/>
<reference evidence="1" key="1">
    <citation type="submission" date="2018-10" db="EMBL/GenBank/DDBJ databases">
        <title>Effector identification in a new, highly contiguous assembly of the strawberry crown rot pathogen Phytophthora cactorum.</title>
        <authorList>
            <person name="Armitage A.D."/>
            <person name="Nellist C.F."/>
            <person name="Bates H."/>
            <person name="Vickerstaff R.J."/>
            <person name="Harrison R.J."/>
        </authorList>
    </citation>
    <scope>NUCLEOTIDE SEQUENCE</scope>
    <source>
        <strain evidence="1">P415</strain>
        <strain evidence="2">P421</strain>
    </source>
</reference>
<dbReference type="EMBL" id="RCMV01002392">
    <property type="protein sequence ID" value="KAG3203097.1"/>
    <property type="molecule type" value="Genomic_DNA"/>
</dbReference>
<evidence type="ECO:0000313" key="3">
    <source>
        <dbReference type="Proteomes" id="UP000697107"/>
    </source>
</evidence>
<dbReference type="Proteomes" id="UP000697107">
    <property type="component" value="Unassembled WGS sequence"/>
</dbReference>
<evidence type="ECO:0000313" key="1">
    <source>
        <dbReference type="EMBL" id="KAG2958558.1"/>
    </source>
</evidence>
<gene>
    <name evidence="1" type="ORF">PC118_g23465</name>
    <name evidence="2" type="ORF">PC129_g23041</name>
</gene>
<dbReference type="PANTHER" id="PTHR37069:SF2">
    <property type="entry name" value="PIGGYBAC TRANSPOSABLE ELEMENT-DERIVED PROTEIN DOMAIN-CONTAINING PROTEIN"/>
    <property type="match status" value="1"/>
</dbReference>